<dbReference type="PATRIC" id="fig|1434109.4.peg.3871"/>
<dbReference type="AlphaFoldDB" id="A0A0E3QP19"/>
<dbReference type="RefSeq" id="WP_048102744.1">
    <property type="nucleotide sequence ID" value="NZ_CP009526.1"/>
</dbReference>
<gene>
    <name evidence="2" type="ORF">MSBRW_2972</name>
</gene>
<feature type="region of interest" description="Disordered" evidence="1">
    <location>
        <begin position="1"/>
        <end position="75"/>
    </location>
</feature>
<dbReference type="KEGG" id="mbw:MSBRW_2972"/>
<evidence type="ECO:0000313" key="2">
    <source>
        <dbReference type="EMBL" id="AKB52225.1"/>
    </source>
</evidence>
<feature type="compositionally biased region" description="Basic and acidic residues" evidence="1">
    <location>
        <begin position="32"/>
        <end position="48"/>
    </location>
</feature>
<feature type="compositionally biased region" description="Basic and acidic residues" evidence="1">
    <location>
        <begin position="1"/>
        <end position="17"/>
    </location>
</feature>
<protein>
    <submittedName>
        <fullName evidence="2">Uncharacterized protein</fullName>
    </submittedName>
</protein>
<dbReference type="HOGENOM" id="CLU_2662307_0_0_2"/>
<proteinExistence type="predicted"/>
<organism evidence="2 3">
    <name type="scientific">Methanosarcina barkeri str. Wiesmoor</name>
    <dbReference type="NCBI Taxonomy" id="1434109"/>
    <lineage>
        <taxon>Archaea</taxon>
        <taxon>Methanobacteriati</taxon>
        <taxon>Methanobacteriota</taxon>
        <taxon>Stenosarchaea group</taxon>
        <taxon>Methanomicrobia</taxon>
        <taxon>Methanosarcinales</taxon>
        <taxon>Methanosarcinaceae</taxon>
        <taxon>Methanosarcina</taxon>
    </lineage>
</organism>
<dbReference type="EMBL" id="CP009526">
    <property type="protein sequence ID" value="AKB52225.1"/>
    <property type="molecule type" value="Genomic_DNA"/>
</dbReference>
<evidence type="ECO:0000256" key="1">
    <source>
        <dbReference type="SAM" id="MobiDB-lite"/>
    </source>
</evidence>
<dbReference type="GeneID" id="24824567"/>
<feature type="compositionally biased region" description="Basic residues" evidence="1">
    <location>
        <begin position="61"/>
        <end position="75"/>
    </location>
</feature>
<name>A0A0E3QP19_METBA</name>
<dbReference type="Proteomes" id="UP000033038">
    <property type="component" value="Chromosome"/>
</dbReference>
<evidence type="ECO:0000313" key="3">
    <source>
        <dbReference type="Proteomes" id="UP000033038"/>
    </source>
</evidence>
<accession>A0A0E3QP19</accession>
<reference evidence="2 3" key="1">
    <citation type="submission" date="2014-07" db="EMBL/GenBank/DDBJ databases">
        <title>Methanogenic archaea and the global carbon cycle.</title>
        <authorList>
            <person name="Henriksen J.R."/>
            <person name="Luke J."/>
            <person name="Reinhart S."/>
            <person name="Benedict M.N."/>
            <person name="Youngblut N.D."/>
            <person name="Metcalf M.E."/>
            <person name="Whitaker R.J."/>
            <person name="Metcalf W.W."/>
        </authorList>
    </citation>
    <scope>NUCLEOTIDE SEQUENCE [LARGE SCALE GENOMIC DNA]</scope>
    <source>
        <strain evidence="2 3">Wiesmoor</strain>
    </source>
</reference>
<sequence>MCEKEKKSKVEKRSEVKRQKRNLINVGINKNWKKEEKKSDKQKEEKNQIRKKIEKNEPTRKDKKSKSKPFRFRPA</sequence>